<dbReference type="EC" id="4.3.1.1" evidence="2"/>
<dbReference type="SUPFAM" id="SSF48557">
    <property type="entry name" value="L-aspartase-like"/>
    <property type="match status" value="1"/>
</dbReference>
<proteinExistence type="predicted"/>
<dbReference type="InterPro" id="IPR051546">
    <property type="entry name" value="Aspartate_Ammonia-Lyase"/>
</dbReference>
<dbReference type="Pfam" id="PF00206">
    <property type="entry name" value="Lyase_1"/>
    <property type="match status" value="1"/>
</dbReference>
<keyword evidence="2" id="KW-0456">Lyase</keyword>
<dbReference type="AlphaFoldDB" id="A0A2X1PWS0"/>
<protein>
    <submittedName>
        <fullName evidence="2">Aspartate ammonia-lyase</fullName>
        <ecNumber evidence="2">4.3.1.1</ecNumber>
    </submittedName>
</protein>
<dbReference type="PANTHER" id="PTHR42696:SF2">
    <property type="entry name" value="ASPARTATE AMMONIA-LYASE"/>
    <property type="match status" value="1"/>
</dbReference>
<dbReference type="InterPro" id="IPR008948">
    <property type="entry name" value="L-Aspartase-like"/>
</dbReference>
<dbReference type="InterPro" id="IPR022761">
    <property type="entry name" value="Fumarate_lyase_N"/>
</dbReference>
<dbReference type="PANTHER" id="PTHR42696">
    <property type="entry name" value="ASPARTATE AMMONIA-LYASE"/>
    <property type="match status" value="1"/>
</dbReference>
<name>A0A2X1PWS0_HAEIF</name>
<dbReference type="GO" id="GO:0006531">
    <property type="term" value="P:aspartate metabolic process"/>
    <property type="evidence" value="ECO:0007669"/>
    <property type="project" value="TreeGrafter"/>
</dbReference>
<evidence type="ECO:0000259" key="1">
    <source>
        <dbReference type="Pfam" id="PF00206"/>
    </source>
</evidence>
<reference evidence="2 3" key="1">
    <citation type="submission" date="2018-06" db="EMBL/GenBank/DDBJ databases">
        <authorList>
            <consortium name="Pathogen Informatics"/>
            <person name="Doyle S."/>
        </authorList>
    </citation>
    <scope>NUCLEOTIDE SEQUENCE [LARGE SCALE GENOMIC DNA]</scope>
    <source>
        <strain evidence="2 3">NCTC11872</strain>
    </source>
</reference>
<dbReference type="Proteomes" id="UP000249936">
    <property type="component" value="Unassembled WGS sequence"/>
</dbReference>
<gene>
    <name evidence="2" type="primary">aspA_2</name>
    <name evidence="2" type="ORF">NCTC11872_01142</name>
</gene>
<dbReference type="GO" id="GO:0008797">
    <property type="term" value="F:aspartate ammonia-lyase activity"/>
    <property type="evidence" value="ECO:0007669"/>
    <property type="project" value="UniProtKB-EC"/>
</dbReference>
<dbReference type="GO" id="GO:0005829">
    <property type="term" value="C:cytosol"/>
    <property type="evidence" value="ECO:0007669"/>
    <property type="project" value="TreeGrafter"/>
</dbReference>
<dbReference type="Gene3D" id="1.20.200.10">
    <property type="entry name" value="Fumarase/aspartase (Central domain)"/>
    <property type="match status" value="1"/>
</dbReference>
<feature type="domain" description="Fumarate lyase N-terminal" evidence="1">
    <location>
        <begin position="11"/>
        <end position="64"/>
    </location>
</feature>
<dbReference type="EMBL" id="UASK01000005">
    <property type="protein sequence ID" value="SPX41533.1"/>
    <property type="molecule type" value="Genomic_DNA"/>
</dbReference>
<evidence type="ECO:0000313" key="2">
    <source>
        <dbReference type="EMBL" id="SPX41533.1"/>
    </source>
</evidence>
<evidence type="ECO:0000313" key="3">
    <source>
        <dbReference type="Proteomes" id="UP000249936"/>
    </source>
</evidence>
<sequence>MVKNSKLSPVLLEEEVRNLKRTAGLLLEVNLGATAIGTGLNTPQGYTELVVKHLAEVTGLSLCTSRKLN</sequence>
<organism evidence="2 3">
    <name type="scientific">Haemophilus influenzae</name>
    <dbReference type="NCBI Taxonomy" id="727"/>
    <lineage>
        <taxon>Bacteria</taxon>
        <taxon>Pseudomonadati</taxon>
        <taxon>Pseudomonadota</taxon>
        <taxon>Gammaproteobacteria</taxon>
        <taxon>Pasteurellales</taxon>
        <taxon>Pasteurellaceae</taxon>
        <taxon>Haemophilus</taxon>
    </lineage>
</organism>
<accession>A0A2X1PWS0</accession>